<evidence type="ECO:0000313" key="13">
    <source>
        <dbReference type="EMBL" id="SIT26723.1"/>
    </source>
</evidence>
<dbReference type="GO" id="GO:0009279">
    <property type="term" value="C:cell outer membrane"/>
    <property type="evidence" value="ECO:0007669"/>
    <property type="project" value="UniProtKB-SubCell"/>
</dbReference>
<keyword evidence="4 8" id="KW-0812">Transmembrane</keyword>
<name>A0A173MFJ3_9BACT</name>
<dbReference type="InterPro" id="IPR037066">
    <property type="entry name" value="Plug_dom_sf"/>
</dbReference>
<comment type="similarity">
    <text evidence="8 9">Belongs to the TonB-dependent receptor family.</text>
</comment>
<evidence type="ECO:0000256" key="2">
    <source>
        <dbReference type="ARBA" id="ARBA00022448"/>
    </source>
</evidence>
<dbReference type="OrthoDB" id="9768177at2"/>
<dbReference type="InterPro" id="IPR023997">
    <property type="entry name" value="TonB-dep_OMP_SusC/RagA_CS"/>
</dbReference>
<feature type="signal peptide" evidence="10">
    <location>
        <begin position="1"/>
        <end position="28"/>
    </location>
</feature>
<keyword evidence="14" id="KW-1185">Reference proteome</keyword>
<reference evidence="14" key="1">
    <citation type="submission" date="2017-01" db="EMBL/GenBank/DDBJ databases">
        <authorList>
            <person name="Varghese N."/>
            <person name="Submissions S."/>
        </authorList>
    </citation>
    <scope>NUCLEOTIDE SEQUENCE [LARGE SCALE GENOMIC DNA]</scope>
    <source>
        <strain evidence="14">DSM 21054</strain>
    </source>
</reference>
<evidence type="ECO:0000256" key="4">
    <source>
        <dbReference type="ARBA" id="ARBA00022692"/>
    </source>
</evidence>
<dbReference type="Gene3D" id="2.60.40.1120">
    <property type="entry name" value="Carboxypeptidase-like, regulatory domain"/>
    <property type="match status" value="1"/>
</dbReference>
<keyword evidence="5 9" id="KW-0798">TonB box</keyword>
<keyword evidence="3 8" id="KW-1134">Transmembrane beta strand</keyword>
<keyword evidence="7 8" id="KW-0998">Cell outer membrane</keyword>
<sequence>MNCNKHFLRGMLLTCVSFFLISQTYLLAQSGNTTGKVTDENGTPISNATVQVKGGTTKAITKTDGTFSIQATTGSTLVVGSVGFLSIEVTVTGSSLLLALKPNANDLQDVIVVGYGTRRKGDVTGSVASVNQDKLREVPTTNVTQALQGRIPGLVATPSSFAPGSGATIRIRGNRSLVATNDPLVVLDGVPIAYSINDINPLDIESIDVLKDASATAIYGSRGANGVIQVTTKKGKTGKISVEYDGKVSFDNIIRPLEVFSAAEYAQLRRDAYFGNKAYNLALSPGTGTNTSLYYPDPRVDSILFLARQDYYTWQSVADGYTWIDRSRFIAAKRATTTEEKAMMANLGVSVLDSIAIYDPSKIKGYDWQKNGLQTGITNNHNITVTGGSEKFRASFSAGYFGQKGIQVGQDFNRYSFSLNTDIRPNKVVNFGGGIIYSTSIQNTGPNVYGVASNMLPIARPYDTSGTFILNPGNDANIVNPLNDANTVFNETRVNRAIPNMFAEIQVIKGLKLRAAGNIDASNVRIGTFNGSVSSVRAGGTANASYTARSYFSWSVQNLLTYDTRIKNKHSINALIGQEFVQSRFEENYSAADQLIYETQKWYSLQNNAATTPTQTTGTFTKTKNWSAFGRLNYGFMDRYLLTFTVRDDWSSVLPASRQHQVFPSGAFSWRIDKESFMRDVSFVNSLKLRIGYGEVGNAGIDPYRSSGTLIRTPYNYGGTAAQGYAPSTLPLDITWERTKSKSAGLDFTLFNNRINGTIEYYQTNSNQILSKRLPTTSGFSSVLVNVGDVRNRGIDISLSTINIANPKGITWTTDFIFGINKESIVSLDTKQDNISSQWFIGQPLSVYYDYKFQRIFQYSDTAKGGILADYFWKKAGNKTNTSYQPGRPYVADINGDTSITETDKQVLGSHNPKWTGSISSTLTYKNFELNILVYTRQGSLIREMRPSLNGRYQSFKVNYWTPSNPSNEYAQANNTIDIQQYWQAMGFRSGSFVRVRNISLTYRFPQPLLDKWKVARLNVYVNVLNPFLFSSYKTADPETIPYLSSYPSSSTSGPGPNSFNYRSVVVGVRLGL</sequence>
<evidence type="ECO:0000256" key="5">
    <source>
        <dbReference type="ARBA" id="ARBA00023077"/>
    </source>
</evidence>
<evidence type="ECO:0000313" key="14">
    <source>
        <dbReference type="Proteomes" id="UP000186917"/>
    </source>
</evidence>
<comment type="subcellular location">
    <subcellularLocation>
        <location evidence="1 8">Cell outer membrane</location>
        <topology evidence="1 8">Multi-pass membrane protein</topology>
    </subcellularLocation>
</comment>
<keyword evidence="6 8" id="KW-0472">Membrane</keyword>
<dbReference type="Gene3D" id="2.170.130.10">
    <property type="entry name" value="TonB-dependent receptor, plug domain"/>
    <property type="match status" value="1"/>
</dbReference>
<dbReference type="RefSeq" id="WP_084206366.1">
    <property type="nucleotide sequence ID" value="NZ_AP017422.1"/>
</dbReference>
<dbReference type="Pfam" id="PF00593">
    <property type="entry name" value="TonB_dep_Rec_b-barrel"/>
    <property type="match status" value="1"/>
</dbReference>
<dbReference type="Gene3D" id="2.40.170.20">
    <property type="entry name" value="TonB-dependent receptor, beta-barrel domain"/>
    <property type="match status" value="1"/>
</dbReference>
<protein>
    <submittedName>
        <fullName evidence="13">TonB-linked outer membrane protein, SusC/RagA family</fullName>
    </submittedName>
</protein>
<proteinExistence type="inferred from homology"/>
<dbReference type="PROSITE" id="PS52016">
    <property type="entry name" value="TONB_DEPENDENT_REC_3"/>
    <property type="match status" value="1"/>
</dbReference>
<dbReference type="NCBIfam" id="TIGR04056">
    <property type="entry name" value="OMP_RagA_SusC"/>
    <property type="match status" value="1"/>
</dbReference>
<feature type="domain" description="TonB-dependent receptor-like beta-barrel" evidence="11">
    <location>
        <begin position="486"/>
        <end position="1021"/>
    </location>
</feature>
<dbReference type="SUPFAM" id="SSF56935">
    <property type="entry name" value="Porins"/>
    <property type="match status" value="1"/>
</dbReference>
<dbReference type="AlphaFoldDB" id="A0A173MFJ3"/>
<feature type="domain" description="TonB-dependent receptor plug" evidence="12">
    <location>
        <begin position="120"/>
        <end position="227"/>
    </location>
</feature>
<evidence type="ECO:0000256" key="7">
    <source>
        <dbReference type="ARBA" id="ARBA00023237"/>
    </source>
</evidence>
<keyword evidence="10" id="KW-0732">Signal</keyword>
<dbReference type="InterPro" id="IPR008969">
    <property type="entry name" value="CarboxyPept-like_regulatory"/>
</dbReference>
<dbReference type="InterPro" id="IPR039426">
    <property type="entry name" value="TonB-dep_rcpt-like"/>
</dbReference>
<dbReference type="FunFam" id="2.170.130.10:FF:000003">
    <property type="entry name" value="SusC/RagA family TonB-linked outer membrane protein"/>
    <property type="match status" value="1"/>
</dbReference>
<dbReference type="Proteomes" id="UP000186917">
    <property type="component" value="Unassembled WGS sequence"/>
</dbReference>
<dbReference type="KEGG" id="fln:FLA_2398"/>
<evidence type="ECO:0000256" key="9">
    <source>
        <dbReference type="RuleBase" id="RU003357"/>
    </source>
</evidence>
<dbReference type="Pfam" id="PF13715">
    <property type="entry name" value="CarbopepD_reg_2"/>
    <property type="match status" value="1"/>
</dbReference>
<evidence type="ECO:0000256" key="8">
    <source>
        <dbReference type="PROSITE-ProRule" id="PRU01360"/>
    </source>
</evidence>
<organism evidence="13 14">
    <name type="scientific">Filimonas lacunae</name>
    <dbReference type="NCBI Taxonomy" id="477680"/>
    <lineage>
        <taxon>Bacteria</taxon>
        <taxon>Pseudomonadati</taxon>
        <taxon>Bacteroidota</taxon>
        <taxon>Chitinophagia</taxon>
        <taxon>Chitinophagales</taxon>
        <taxon>Chitinophagaceae</taxon>
        <taxon>Filimonas</taxon>
    </lineage>
</organism>
<evidence type="ECO:0000259" key="11">
    <source>
        <dbReference type="Pfam" id="PF00593"/>
    </source>
</evidence>
<gene>
    <name evidence="13" type="ORF">SAMN05421788_10739</name>
</gene>
<evidence type="ECO:0000259" key="12">
    <source>
        <dbReference type="Pfam" id="PF07715"/>
    </source>
</evidence>
<dbReference type="InterPro" id="IPR000531">
    <property type="entry name" value="Beta-barrel_TonB"/>
</dbReference>
<dbReference type="EMBL" id="FTOR01000007">
    <property type="protein sequence ID" value="SIT26723.1"/>
    <property type="molecule type" value="Genomic_DNA"/>
</dbReference>
<evidence type="ECO:0000256" key="1">
    <source>
        <dbReference type="ARBA" id="ARBA00004571"/>
    </source>
</evidence>
<feature type="chain" id="PRO_5030022877" evidence="10">
    <location>
        <begin position="29"/>
        <end position="1073"/>
    </location>
</feature>
<evidence type="ECO:0000256" key="10">
    <source>
        <dbReference type="SAM" id="SignalP"/>
    </source>
</evidence>
<dbReference type="STRING" id="477680.SAMN05421788_10739"/>
<dbReference type="Pfam" id="PF07715">
    <property type="entry name" value="Plug"/>
    <property type="match status" value="1"/>
</dbReference>
<keyword evidence="2 8" id="KW-0813">Transport</keyword>
<evidence type="ECO:0000256" key="6">
    <source>
        <dbReference type="ARBA" id="ARBA00023136"/>
    </source>
</evidence>
<dbReference type="InterPro" id="IPR036942">
    <property type="entry name" value="Beta-barrel_TonB_sf"/>
</dbReference>
<dbReference type="InterPro" id="IPR023996">
    <property type="entry name" value="TonB-dep_OMP_SusC/RagA"/>
</dbReference>
<evidence type="ECO:0000256" key="3">
    <source>
        <dbReference type="ARBA" id="ARBA00022452"/>
    </source>
</evidence>
<accession>A0A173MFJ3</accession>
<dbReference type="InterPro" id="IPR012910">
    <property type="entry name" value="Plug_dom"/>
</dbReference>
<dbReference type="SUPFAM" id="SSF49464">
    <property type="entry name" value="Carboxypeptidase regulatory domain-like"/>
    <property type="match status" value="1"/>
</dbReference>
<dbReference type="NCBIfam" id="TIGR04057">
    <property type="entry name" value="SusC_RagA_signa"/>
    <property type="match status" value="1"/>
</dbReference>